<proteinExistence type="predicted"/>
<dbReference type="GO" id="GO:0006396">
    <property type="term" value="P:RNA processing"/>
    <property type="evidence" value="ECO:0007669"/>
    <property type="project" value="InterPro"/>
</dbReference>
<feature type="region of interest" description="Disordered" evidence="1">
    <location>
        <begin position="1"/>
        <end position="37"/>
    </location>
</feature>
<dbReference type="Pfam" id="PF09429">
    <property type="entry name" value="Wbp11"/>
    <property type="match status" value="1"/>
</dbReference>
<evidence type="ECO:0000256" key="1">
    <source>
        <dbReference type="SAM" id="MobiDB-lite"/>
    </source>
</evidence>
<dbReference type="VEuPathDB" id="PiroplasmaDB:BOVATA_011110"/>
<feature type="domain" description="Wbp11/ELF5/Saf1 N-terminal" evidence="2">
    <location>
        <begin position="3"/>
        <end position="73"/>
    </location>
</feature>
<sequence length="254" mass="28137">MPNPVEAYRKLQKKREKEKHRKDRQEAREAAKLVQDPDRLKKELDELSHKSIIGRIDDTASERKAKLEKLWAKHETTIAASAQNISPPSESSDKSSSDASSSEDDSDSDEDKPKCVIEIAGGAVISPNPKRKVKKEKLPDDFALELLQNAPPLPPKEDSTSQAAAQNKRGATFAQRDMHVNHAKRRLEVNPPKYIDVNRGMNHAAAPPPPPPPPPSAPPKKPIAIQIPPKVETPKAAPPLSSYFVPNQLRVKRN</sequence>
<organism evidence="3 4">
    <name type="scientific">Babesia ovata</name>
    <dbReference type="NCBI Taxonomy" id="189622"/>
    <lineage>
        <taxon>Eukaryota</taxon>
        <taxon>Sar</taxon>
        <taxon>Alveolata</taxon>
        <taxon>Apicomplexa</taxon>
        <taxon>Aconoidasida</taxon>
        <taxon>Piroplasmida</taxon>
        <taxon>Babesiidae</taxon>
        <taxon>Babesia</taxon>
    </lineage>
</organism>
<dbReference type="InterPro" id="IPR019007">
    <property type="entry name" value="Wbp11/ELF5/Saf1_N"/>
</dbReference>
<evidence type="ECO:0000259" key="2">
    <source>
        <dbReference type="Pfam" id="PF09429"/>
    </source>
</evidence>
<keyword evidence="4" id="KW-1185">Reference proteome</keyword>
<dbReference type="RefSeq" id="XP_028865861.1">
    <property type="nucleotide sequence ID" value="XM_029010028.1"/>
</dbReference>
<gene>
    <name evidence="3" type="ORF">BOVATA_011110</name>
</gene>
<feature type="compositionally biased region" description="Basic residues" evidence="1">
    <location>
        <begin position="10"/>
        <end position="22"/>
    </location>
</feature>
<dbReference type="OrthoDB" id="366059at2759"/>
<dbReference type="EMBL" id="BDSA01000001">
    <property type="protein sequence ID" value="GBE59618.1"/>
    <property type="molecule type" value="Genomic_DNA"/>
</dbReference>
<protein>
    <submittedName>
        <fullName evidence="3">WW domain binding 11</fullName>
    </submittedName>
</protein>
<dbReference type="Proteomes" id="UP000236319">
    <property type="component" value="Unassembled WGS sequence"/>
</dbReference>
<dbReference type="GeneID" id="39873388"/>
<comment type="caution">
    <text evidence="3">The sequence shown here is derived from an EMBL/GenBank/DDBJ whole genome shotgun (WGS) entry which is preliminary data.</text>
</comment>
<evidence type="ECO:0000313" key="4">
    <source>
        <dbReference type="Proteomes" id="UP000236319"/>
    </source>
</evidence>
<feature type="region of interest" description="Disordered" evidence="1">
    <location>
        <begin position="78"/>
        <end position="254"/>
    </location>
</feature>
<reference evidence="3 4" key="1">
    <citation type="journal article" date="2017" name="BMC Genomics">
        <title>Whole-genome assembly of Babesia ovata and comparative genomics between closely related pathogens.</title>
        <authorList>
            <person name="Yamagishi J."/>
            <person name="Asada M."/>
            <person name="Hakimi H."/>
            <person name="Tanaka T.Q."/>
            <person name="Sugimoto C."/>
            <person name="Kawazu S."/>
        </authorList>
    </citation>
    <scope>NUCLEOTIDE SEQUENCE [LARGE SCALE GENOMIC DNA]</scope>
    <source>
        <strain evidence="3 4">Miyake</strain>
    </source>
</reference>
<feature type="compositionally biased region" description="Acidic residues" evidence="1">
    <location>
        <begin position="101"/>
        <end position="110"/>
    </location>
</feature>
<dbReference type="AlphaFoldDB" id="A0A2H6K9G2"/>
<accession>A0A2H6K9G2</accession>
<feature type="compositionally biased region" description="Basic and acidic residues" evidence="1">
    <location>
        <begin position="23"/>
        <end position="37"/>
    </location>
</feature>
<evidence type="ECO:0000313" key="3">
    <source>
        <dbReference type="EMBL" id="GBE59618.1"/>
    </source>
</evidence>
<feature type="compositionally biased region" description="Pro residues" evidence="1">
    <location>
        <begin position="206"/>
        <end position="221"/>
    </location>
</feature>
<name>A0A2H6K9G2_9APIC</name>